<name>A0ABP9AQJ4_9GAMM</name>
<accession>A0ABP9AQJ4</accession>
<feature type="domain" description="X-Tfes XVIPCD" evidence="2">
    <location>
        <begin position="815"/>
        <end position="907"/>
    </location>
</feature>
<evidence type="ECO:0000313" key="3">
    <source>
        <dbReference type="EMBL" id="GAA4784834.1"/>
    </source>
</evidence>
<protein>
    <recommendedName>
        <fullName evidence="2">X-Tfes XVIPCD domain-containing protein</fullName>
    </recommendedName>
</protein>
<feature type="compositionally biased region" description="Polar residues" evidence="1">
    <location>
        <begin position="912"/>
        <end position="934"/>
    </location>
</feature>
<dbReference type="RefSeq" id="WP_345301862.1">
    <property type="nucleotide sequence ID" value="NZ_BAABJE010000001.1"/>
</dbReference>
<keyword evidence="4" id="KW-1185">Reference proteome</keyword>
<gene>
    <name evidence="3" type="ORF">GCM10023307_06950</name>
</gene>
<sequence length="934" mass="98910">MPDPKNDPVPEQALGSDPTTKPAGDPPLGFRTPLFGGTLSGSGRELSPGLFPGNADYVFRNGDLLGAHTKLRTDPAFAIDEYGLNGRFGVGNGSLFKFDALASPNAGTYRFGSNLQLGDSTFINADWNRSSIGQVYGADGAFKLGRDGNGTAQFRVDEPNGTVSAGTKLKFNDDFRLNADWSRTALGQVYGADGAFKLGQSGNGTAQFRVDESNGTASADTKLIFNDDFRLNADWSRTALGQVYGADGAFKLGRDGNGTAQFRIDEPNGTASADTKLKFNDDFRLNADWSRTALGQVYGADGAFKLGRDGNGTAQFRVDEPNGTSLFNTKLKFNDDFSLNGDYTNTRNGAIYGADGAFKLGQSGSGTAQFRVDEPNGTASADTKLKFNDDFRLNADWSRTALGQVYGADGAFKLGRDGNGTAQFRVDEPNGTASADTKLKFNDDFRLNADWSRTALGQVYGADGAFKLGRDGNGTAQFRVDEPNGTSLFNTKLKFNDDFSLNADYTNTRNGAIYGADGAFKLGKDGNGTAQFRIDEPAGTSMFNTKLKFNDGFGLNADYMNTKDGAIYGAESTFKLGKNGSGSGGFRVDEPANSASLNSKLLFGNGDTLNFDLARTPGGSVYGADGSFGIGRDGKGLASFRIDEPNGTSNYKLGASFANGNAFNAQVMADRLGTSLGFDAKLGFDKGAGSLTLDGKFGPKIDLGASINYKSKDLEYGGVVRADNASGAFRLSEFGAKVSTTGNDRYKFTAEAGYRPDTREAYGMVGLTISFGGGSRPSRPVTRASEPAFEPVARIDDAAANFREKQGVLLRPENRTLYEQAVAGVQKLNGEGAKLPVTETAASLTVLARQNGMDRIGYVALGNPTSAGQQNLFIGDGEPSNPSGKKAFVDRTQAATTPMDDNLRKLAGDAMQPNQANPVTTDPQAMSTGRRSAM</sequence>
<evidence type="ECO:0000313" key="4">
    <source>
        <dbReference type="Proteomes" id="UP001499959"/>
    </source>
</evidence>
<dbReference type="InterPro" id="IPR046519">
    <property type="entry name" value="X-Tfes_XVIPCD"/>
</dbReference>
<reference evidence="4" key="1">
    <citation type="journal article" date="2019" name="Int. J. Syst. Evol. Microbiol.">
        <title>The Global Catalogue of Microorganisms (GCM) 10K type strain sequencing project: providing services to taxonomists for standard genome sequencing and annotation.</title>
        <authorList>
            <consortium name="The Broad Institute Genomics Platform"/>
            <consortium name="The Broad Institute Genome Sequencing Center for Infectious Disease"/>
            <person name="Wu L."/>
            <person name="Ma J."/>
        </authorList>
    </citation>
    <scope>NUCLEOTIDE SEQUENCE [LARGE SCALE GENOMIC DNA]</scope>
    <source>
        <strain evidence="4">JCM 18204</strain>
    </source>
</reference>
<feature type="region of interest" description="Disordered" evidence="1">
    <location>
        <begin position="1"/>
        <end position="34"/>
    </location>
</feature>
<dbReference type="Proteomes" id="UP001499959">
    <property type="component" value="Unassembled WGS sequence"/>
</dbReference>
<proteinExistence type="predicted"/>
<comment type="caution">
    <text evidence="3">The sequence shown here is derived from an EMBL/GenBank/DDBJ whole genome shotgun (WGS) entry which is preliminary data.</text>
</comment>
<organism evidence="3 4">
    <name type="scientific">Lysobacter hankyongensis</name>
    <dbReference type="NCBI Taxonomy" id="1176535"/>
    <lineage>
        <taxon>Bacteria</taxon>
        <taxon>Pseudomonadati</taxon>
        <taxon>Pseudomonadota</taxon>
        <taxon>Gammaproteobacteria</taxon>
        <taxon>Lysobacterales</taxon>
        <taxon>Lysobacteraceae</taxon>
        <taxon>Lysobacter</taxon>
    </lineage>
</organism>
<dbReference type="Pfam" id="PF20410">
    <property type="entry name" value="X-Tfes_XVIPCD"/>
    <property type="match status" value="1"/>
</dbReference>
<evidence type="ECO:0000256" key="1">
    <source>
        <dbReference type="SAM" id="MobiDB-lite"/>
    </source>
</evidence>
<evidence type="ECO:0000259" key="2">
    <source>
        <dbReference type="Pfam" id="PF20410"/>
    </source>
</evidence>
<dbReference type="EMBL" id="BAABJE010000001">
    <property type="protein sequence ID" value="GAA4784834.1"/>
    <property type="molecule type" value="Genomic_DNA"/>
</dbReference>
<feature type="region of interest" description="Disordered" evidence="1">
    <location>
        <begin position="909"/>
        <end position="934"/>
    </location>
</feature>